<keyword evidence="5 6" id="KW-0378">Hydrolase</keyword>
<dbReference type="InterPro" id="IPR017968">
    <property type="entry name" value="Acylphosphatase_CS"/>
</dbReference>
<evidence type="ECO:0000256" key="6">
    <source>
        <dbReference type="RuleBase" id="RU000553"/>
    </source>
</evidence>
<evidence type="ECO:0000313" key="9">
    <source>
        <dbReference type="EMBL" id="ROR92619.1"/>
    </source>
</evidence>
<dbReference type="InterPro" id="IPR001792">
    <property type="entry name" value="Acylphosphatase-like_dom"/>
</dbReference>
<dbReference type="InterPro" id="IPR020456">
    <property type="entry name" value="Acylphosphatase"/>
</dbReference>
<comment type="catalytic activity">
    <reaction evidence="4 5 6">
        <text>an acyl phosphate + H2O = a carboxylate + phosphate + H(+)</text>
        <dbReference type="Rhea" id="RHEA:14965"/>
        <dbReference type="ChEBI" id="CHEBI:15377"/>
        <dbReference type="ChEBI" id="CHEBI:15378"/>
        <dbReference type="ChEBI" id="CHEBI:29067"/>
        <dbReference type="ChEBI" id="CHEBI:43474"/>
        <dbReference type="ChEBI" id="CHEBI:59918"/>
        <dbReference type="EC" id="3.6.1.7"/>
    </reaction>
</comment>
<dbReference type="PRINTS" id="PR00112">
    <property type="entry name" value="ACYLPHPHTASE"/>
</dbReference>
<evidence type="ECO:0000256" key="1">
    <source>
        <dbReference type="ARBA" id="ARBA00005614"/>
    </source>
</evidence>
<organism evidence="9 10">
    <name type="scientific">Nocardioides aurantiacus</name>
    <dbReference type="NCBI Taxonomy" id="86796"/>
    <lineage>
        <taxon>Bacteria</taxon>
        <taxon>Bacillati</taxon>
        <taxon>Actinomycetota</taxon>
        <taxon>Actinomycetes</taxon>
        <taxon>Propionibacteriales</taxon>
        <taxon>Nocardioidaceae</taxon>
        <taxon>Nocardioides</taxon>
    </lineage>
</organism>
<proteinExistence type="inferred from homology"/>
<keyword evidence="10" id="KW-1185">Reference proteome</keyword>
<dbReference type="AlphaFoldDB" id="A0A3N2CYL8"/>
<evidence type="ECO:0000256" key="4">
    <source>
        <dbReference type="ARBA" id="ARBA00047645"/>
    </source>
</evidence>
<reference evidence="9 10" key="1">
    <citation type="submission" date="2018-11" db="EMBL/GenBank/DDBJ databases">
        <title>Sequencing the genomes of 1000 actinobacteria strains.</title>
        <authorList>
            <person name="Klenk H.-P."/>
        </authorList>
    </citation>
    <scope>NUCLEOTIDE SEQUENCE [LARGE SCALE GENOMIC DNA]</scope>
    <source>
        <strain evidence="9 10">DSM 12652</strain>
    </source>
</reference>
<dbReference type="Pfam" id="PF00708">
    <property type="entry name" value="Acylphosphatase"/>
    <property type="match status" value="1"/>
</dbReference>
<dbReference type="GO" id="GO:0003998">
    <property type="term" value="F:acylphosphatase activity"/>
    <property type="evidence" value="ECO:0007669"/>
    <property type="project" value="UniProtKB-EC"/>
</dbReference>
<evidence type="ECO:0000313" key="10">
    <source>
        <dbReference type="Proteomes" id="UP000281738"/>
    </source>
</evidence>
<feature type="active site" evidence="5">
    <location>
        <position position="62"/>
    </location>
</feature>
<dbReference type="EMBL" id="RKHO01000001">
    <property type="protein sequence ID" value="ROR92619.1"/>
    <property type="molecule type" value="Genomic_DNA"/>
</dbReference>
<evidence type="ECO:0000256" key="5">
    <source>
        <dbReference type="PROSITE-ProRule" id="PRU00520"/>
    </source>
</evidence>
<dbReference type="Gene3D" id="3.30.70.100">
    <property type="match status" value="1"/>
</dbReference>
<evidence type="ECO:0000259" key="8">
    <source>
        <dbReference type="PROSITE" id="PS51160"/>
    </source>
</evidence>
<protein>
    <recommendedName>
        <fullName evidence="3 5">Acylphosphatase</fullName>
        <ecNumber evidence="2 5">3.6.1.7</ecNumber>
    </recommendedName>
</protein>
<sequence length="133" mass="14194">MVVDLDDATVERPALDDLAGGLDLGQLGHALQCADRSPPGILARMRAVEVLVTGKVQGVAFRAYAAREAERLGVAGWVRNRSDGTVHALVEGDEGPVEDMLTWLRRGSPSARVHHLATVDTDPADLVGFTVEE</sequence>
<dbReference type="InterPro" id="IPR036046">
    <property type="entry name" value="Acylphosphatase-like_dom_sf"/>
</dbReference>
<dbReference type="SUPFAM" id="SSF54975">
    <property type="entry name" value="Acylphosphatase/BLUF domain-like"/>
    <property type="match status" value="1"/>
</dbReference>
<dbReference type="PANTHER" id="PTHR47268">
    <property type="entry name" value="ACYLPHOSPHATASE"/>
    <property type="match status" value="1"/>
</dbReference>
<feature type="active site" evidence="5">
    <location>
        <position position="80"/>
    </location>
</feature>
<dbReference type="PROSITE" id="PS00150">
    <property type="entry name" value="ACYLPHOSPHATASE_1"/>
    <property type="match status" value="1"/>
</dbReference>
<comment type="caution">
    <text evidence="9">The sequence shown here is derived from an EMBL/GenBank/DDBJ whole genome shotgun (WGS) entry which is preliminary data.</text>
</comment>
<evidence type="ECO:0000256" key="7">
    <source>
        <dbReference type="RuleBase" id="RU004168"/>
    </source>
</evidence>
<gene>
    <name evidence="9" type="ORF">EDD33_3515</name>
</gene>
<dbReference type="PANTHER" id="PTHR47268:SF4">
    <property type="entry name" value="ACYLPHOSPHATASE"/>
    <property type="match status" value="1"/>
</dbReference>
<dbReference type="Proteomes" id="UP000281738">
    <property type="component" value="Unassembled WGS sequence"/>
</dbReference>
<dbReference type="EC" id="3.6.1.7" evidence="2 5"/>
<dbReference type="PROSITE" id="PS00151">
    <property type="entry name" value="ACYLPHOSPHATASE_2"/>
    <property type="match status" value="1"/>
</dbReference>
<evidence type="ECO:0000256" key="2">
    <source>
        <dbReference type="ARBA" id="ARBA00012150"/>
    </source>
</evidence>
<comment type="similarity">
    <text evidence="1 7">Belongs to the acylphosphatase family.</text>
</comment>
<feature type="domain" description="Acylphosphatase-like" evidence="8">
    <location>
        <begin position="47"/>
        <end position="133"/>
    </location>
</feature>
<accession>A0A3N2CYL8</accession>
<evidence type="ECO:0000256" key="3">
    <source>
        <dbReference type="ARBA" id="ARBA00015991"/>
    </source>
</evidence>
<dbReference type="RefSeq" id="WP_246003578.1">
    <property type="nucleotide sequence ID" value="NZ_RKHO01000001.1"/>
</dbReference>
<name>A0A3N2CYL8_9ACTN</name>
<dbReference type="PROSITE" id="PS51160">
    <property type="entry name" value="ACYLPHOSPHATASE_3"/>
    <property type="match status" value="1"/>
</dbReference>